<evidence type="ECO:0000313" key="4">
    <source>
        <dbReference type="EMBL" id="MFD2754129.1"/>
    </source>
</evidence>
<dbReference type="InterPro" id="IPR036291">
    <property type="entry name" value="NAD(P)-bd_dom_sf"/>
</dbReference>
<reference evidence="5" key="1">
    <citation type="journal article" date="2019" name="Int. J. Syst. Evol. Microbiol.">
        <title>The Global Catalogue of Microorganisms (GCM) 10K type strain sequencing project: providing services to taxonomists for standard genome sequencing and annotation.</title>
        <authorList>
            <consortium name="The Broad Institute Genomics Platform"/>
            <consortium name="The Broad Institute Genome Sequencing Center for Infectious Disease"/>
            <person name="Wu L."/>
            <person name="Ma J."/>
        </authorList>
    </citation>
    <scope>NUCLEOTIDE SEQUENCE [LARGE SCALE GENOMIC DNA]</scope>
    <source>
        <strain evidence="5">TISTR 1906</strain>
    </source>
</reference>
<dbReference type="PANTHER" id="PTHR11133:SF22">
    <property type="entry name" value="ALPHA-AMINOADIPIC SEMIALDEHYDE SYNTHASE, MITOCHONDRIAL"/>
    <property type="match status" value="1"/>
</dbReference>
<keyword evidence="1" id="KW-0560">Oxidoreductase</keyword>
<comment type="caution">
    <text evidence="4">The sequence shown here is derived from an EMBL/GenBank/DDBJ whole genome shotgun (WGS) entry which is preliminary data.</text>
</comment>
<feature type="domain" description="Saccharopine dehydrogenase-like C-terminal" evidence="3">
    <location>
        <begin position="123"/>
        <end position="344"/>
    </location>
</feature>
<evidence type="ECO:0000259" key="2">
    <source>
        <dbReference type="Pfam" id="PF03435"/>
    </source>
</evidence>
<dbReference type="EMBL" id="JBHUMV010000003">
    <property type="protein sequence ID" value="MFD2754129.1"/>
    <property type="molecule type" value="Genomic_DNA"/>
</dbReference>
<sequence length="380" mass="41089">MKNPLEAILILGAGKIGSTIADMLAELHGLPTTLADMQPSPAASDPLINRLQLDIQSDAALAEALRKHSLVINALPFFCAARVATAAAQHEVHYFDLTEDVAATRAIRALAPQARAVLMPQCGLAPGVIGMLGGHLAGQFDALHELQLRVGALTVHATNALRYHFTWSIDGLINEYCNPCDAIVNGQLTQVQPLEGLESWLLDGQQFEAFNTSGGLGTLCETLQGRVRNLSYKTLRHSGHRDAMHLLLHGLRLMERRDLLRQVLEGAVPHSRDDMVVIAATATGLRGGRLEQETRTVRIYGAPLRGRHRTAIELTTAAGMLGAVELFATGRLPQHGFVRQEQCTLSALLATRVGHYFEGLREDAQNGAEPAAPVPQAVHR</sequence>
<protein>
    <submittedName>
        <fullName evidence="4">Saccharopine dehydrogenase family protein</fullName>
    </submittedName>
</protein>
<evidence type="ECO:0000313" key="5">
    <source>
        <dbReference type="Proteomes" id="UP001597463"/>
    </source>
</evidence>
<name>A0ABW5UNF7_9BURK</name>
<dbReference type="Gene3D" id="3.40.50.720">
    <property type="entry name" value="NAD(P)-binding Rossmann-like Domain"/>
    <property type="match status" value="1"/>
</dbReference>
<feature type="domain" description="Saccharopine dehydrogenase NADP binding" evidence="2">
    <location>
        <begin position="8"/>
        <end position="115"/>
    </location>
</feature>
<accession>A0ABW5UNF7</accession>
<dbReference type="Pfam" id="PF16653">
    <property type="entry name" value="Sacchrp_dh_C"/>
    <property type="match status" value="1"/>
</dbReference>
<organism evidence="4 5">
    <name type="scientific">Comamonas terrae</name>
    <dbReference type="NCBI Taxonomy" id="673548"/>
    <lineage>
        <taxon>Bacteria</taxon>
        <taxon>Pseudomonadati</taxon>
        <taxon>Pseudomonadota</taxon>
        <taxon>Betaproteobacteria</taxon>
        <taxon>Burkholderiales</taxon>
        <taxon>Comamonadaceae</taxon>
        <taxon>Comamonas</taxon>
    </lineage>
</organism>
<dbReference type="InterPro" id="IPR005097">
    <property type="entry name" value="Sacchrp_dh_NADP-bd"/>
</dbReference>
<dbReference type="SUPFAM" id="SSF55347">
    <property type="entry name" value="Glyceraldehyde-3-phosphate dehydrogenase-like, C-terminal domain"/>
    <property type="match status" value="1"/>
</dbReference>
<dbReference type="InterPro" id="IPR032095">
    <property type="entry name" value="Sacchrp_dh-like_C"/>
</dbReference>
<dbReference type="PANTHER" id="PTHR11133">
    <property type="entry name" value="SACCHAROPINE DEHYDROGENASE"/>
    <property type="match status" value="1"/>
</dbReference>
<dbReference type="Proteomes" id="UP001597463">
    <property type="component" value="Unassembled WGS sequence"/>
</dbReference>
<dbReference type="RefSeq" id="WP_370671011.1">
    <property type="nucleotide sequence ID" value="NZ_BCNT01000001.1"/>
</dbReference>
<dbReference type="Gene3D" id="3.30.360.10">
    <property type="entry name" value="Dihydrodipicolinate Reductase, domain 2"/>
    <property type="match status" value="1"/>
</dbReference>
<dbReference type="InterPro" id="IPR051168">
    <property type="entry name" value="AASS"/>
</dbReference>
<evidence type="ECO:0000256" key="1">
    <source>
        <dbReference type="ARBA" id="ARBA00023002"/>
    </source>
</evidence>
<evidence type="ECO:0000259" key="3">
    <source>
        <dbReference type="Pfam" id="PF16653"/>
    </source>
</evidence>
<gene>
    <name evidence="4" type="ORF">ACFSW6_08520</name>
</gene>
<proteinExistence type="predicted"/>
<dbReference type="SUPFAM" id="SSF51735">
    <property type="entry name" value="NAD(P)-binding Rossmann-fold domains"/>
    <property type="match status" value="1"/>
</dbReference>
<keyword evidence="5" id="KW-1185">Reference proteome</keyword>
<dbReference type="Pfam" id="PF03435">
    <property type="entry name" value="Sacchrp_dh_NADP"/>
    <property type="match status" value="1"/>
</dbReference>